<dbReference type="AlphaFoldDB" id="A0AAD7UDC0"/>
<evidence type="ECO:0000313" key="7">
    <source>
        <dbReference type="EMBL" id="KAJ8601444.1"/>
    </source>
</evidence>
<keyword evidence="4 6" id="KW-0472">Membrane</keyword>
<proteinExistence type="predicted"/>
<gene>
    <name evidence="7" type="ORF">CTAYLR_005944</name>
</gene>
<dbReference type="EMBL" id="JAQMWT010000432">
    <property type="protein sequence ID" value="KAJ8601444.1"/>
    <property type="molecule type" value="Genomic_DNA"/>
</dbReference>
<name>A0AAD7UDC0_9STRA</name>
<evidence type="ECO:0000256" key="1">
    <source>
        <dbReference type="ARBA" id="ARBA00004141"/>
    </source>
</evidence>
<feature type="transmembrane region" description="Helical" evidence="6">
    <location>
        <begin position="147"/>
        <end position="172"/>
    </location>
</feature>
<feature type="transmembrane region" description="Helical" evidence="6">
    <location>
        <begin position="209"/>
        <end position="233"/>
    </location>
</feature>
<keyword evidence="2 6" id="KW-0812">Transmembrane</keyword>
<evidence type="ECO:0000256" key="2">
    <source>
        <dbReference type="ARBA" id="ARBA00022692"/>
    </source>
</evidence>
<dbReference type="Proteomes" id="UP001230188">
    <property type="component" value="Unassembled WGS sequence"/>
</dbReference>
<keyword evidence="8" id="KW-1185">Reference proteome</keyword>
<keyword evidence="3 6" id="KW-1133">Transmembrane helix</keyword>
<evidence type="ECO:0000313" key="8">
    <source>
        <dbReference type="Proteomes" id="UP001230188"/>
    </source>
</evidence>
<dbReference type="InterPro" id="IPR011701">
    <property type="entry name" value="MFS"/>
</dbReference>
<evidence type="ECO:0000256" key="3">
    <source>
        <dbReference type="ARBA" id="ARBA00022989"/>
    </source>
</evidence>
<dbReference type="Pfam" id="PF07690">
    <property type="entry name" value="MFS_1"/>
    <property type="match status" value="1"/>
</dbReference>
<comment type="caution">
    <text evidence="7">The sequence shown here is derived from an EMBL/GenBank/DDBJ whole genome shotgun (WGS) entry which is preliminary data.</text>
</comment>
<organism evidence="7 8">
    <name type="scientific">Chrysophaeum taylorii</name>
    <dbReference type="NCBI Taxonomy" id="2483200"/>
    <lineage>
        <taxon>Eukaryota</taxon>
        <taxon>Sar</taxon>
        <taxon>Stramenopiles</taxon>
        <taxon>Ochrophyta</taxon>
        <taxon>Pelagophyceae</taxon>
        <taxon>Pelagomonadales</taxon>
        <taxon>Pelagomonadaceae</taxon>
        <taxon>Chrysophaeum</taxon>
    </lineage>
</organism>
<dbReference type="SUPFAM" id="SSF103473">
    <property type="entry name" value="MFS general substrate transporter"/>
    <property type="match status" value="1"/>
</dbReference>
<feature type="transmembrane region" description="Helical" evidence="6">
    <location>
        <begin position="320"/>
        <end position="339"/>
    </location>
</feature>
<feature type="transmembrane region" description="Helical" evidence="6">
    <location>
        <begin position="178"/>
        <end position="197"/>
    </location>
</feature>
<dbReference type="GO" id="GO:0022857">
    <property type="term" value="F:transmembrane transporter activity"/>
    <property type="evidence" value="ECO:0007669"/>
    <property type="project" value="InterPro"/>
</dbReference>
<evidence type="ECO:0000256" key="4">
    <source>
        <dbReference type="ARBA" id="ARBA00023136"/>
    </source>
</evidence>
<feature type="transmembrane region" description="Helical" evidence="6">
    <location>
        <begin position="594"/>
        <end position="614"/>
    </location>
</feature>
<feature type="region of interest" description="Disordered" evidence="5">
    <location>
        <begin position="435"/>
        <end position="457"/>
    </location>
</feature>
<dbReference type="PANTHER" id="PTHR10924">
    <property type="entry name" value="MAJOR FACILITATOR SUPERFAMILY PROTEIN-RELATED"/>
    <property type="match status" value="1"/>
</dbReference>
<reference evidence="7" key="1">
    <citation type="submission" date="2023-01" db="EMBL/GenBank/DDBJ databases">
        <title>Metagenome sequencing of chrysophaentin producing Chrysophaeum taylorii.</title>
        <authorList>
            <person name="Davison J."/>
            <person name="Bewley C."/>
        </authorList>
    </citation>
    <scope>NUCLEOTIDE SEQUENCE</scope>
    <source>
        <strain evidence="7">NIES-1699</strain>
    </source>
</reference>
<evidence type="ECO:0000256" key="6">
    <source>
        <dbReference type="SAM" id="Phobius"/>
    </source>
</evidence>
<sequence>MYRDPKALHYSSFHFNVAGNVEIQRNVDNRQQPTFFRGRLREGRTQKRAAESCLDITVPARPRFGIGAKTMFSRVFGGPAYGAAPVEESRVETRVEFGQEMVRTSPQVEEVSEYDLKNKTWTRHRTMEKRAAAPGVKPSPESKRWVMLFYLSALALLSDWICFSAAPIAVLVQRNLHLHDSNLVAVFLATNVAFCLLEPATVRRYGLRAAVVLGALTMALGCVLRCLATEIALSEWWAETVAPPEGVNLQRNLAIIGTMLVGAAQPFFQCTPSLLAANWFAENETTLACTVALNANQLGIAAAYAVGAGLVHTDLALRRYFVILAGVSLGLAIGCLIEFRERPPKPPSFSAIESIRREKAEVERKRTFDSLRREHQTLDRSLSREMDRDIEEEDVFDPTPPRSANKAIAYGGGKSASKGESASLLRLARCASAVEDDNDDPTTTTTTTNGDAAPQEDRPAAKLLRRWIITSRRVGHGAIDITRNMVSETRALARFEGFDACLVAFVSSIVSSNIFSTFLPHLITTAKLKHERNSTINARIAGLGTGFQLAIMGASLGFGAVVDATKAYKNAMLVAFVGAFASLVIIADDATRCHLLEVTVLVLGACVGPIQPIAAELAVEITFPDGDENHIVAVQQTVGNLVSAAAVPVFHQASLFALHNDIAARYGIRADYAMLAAVTFISGLMFRLSVWRAPLRRLQHNTSAATAKTGELDVAAYAAKSKYQTM</sequence>
<accession>A0AAD7UDC0</accession>
<dbReference type="PANTHER" id="PTHR10924:SF6">
    <property type="entry name" value="SOLUTE CARRIER FAMILY 49 MEMBER A3"/>
    <property type="match status" value="1"/>
</dbReference>
<comment type="subcellular location">
    <subcellularLocation>
        <location evidence="1">Membrane</location>
        <topology evidence="1">Multi-pass membrane protein</topology>
    </subcellularLocation>
</comment>
<dbReference type="InterPro" id="IPR049680">
    <property type="entry name" value="FLVCR1-2_SLC49-like"/>
</dbReference>
<protein>
    <submittedName>
        <fullName evidence="7">Uncharacterized protein</fullName>
    </submittedName>
</protein>
<dbReference type="GO" id="GO:0016020">
    <property type="term" value="C:membrane"/>
    <property type="evidence" value="ECO:0007669"/>
    <property type="project" value="UniProtKB-SubCell"/>
</dbReference>
<feature type="transmembrane region" description="Helical" evidence="6">
    <location>
        <begin position="672"/>
        <end position="690"/>
    </location>
</feature>
<feature type="transmembrane region" description="Helical" evidence="6">
    <location>
        <begin position="540"/>
        <end position="561"/>
    </location>
</feature>
<dbReference type="Gene3D" id="1.20.1250.20">
    <property type="entry name" value="MFS general substrate transporter like domains"/>
    <property type="match status" value="1"/>
</dbReference>
<dbReference type="InterPro" id="IPR036259">
    <property type="entry name" value="MFS_trans_sf"/>
</dbReference>
<feature type="transmembrane region" description="Helical" evidence="6">
    <location>
        <begin position="567"/>
        <end position="587"/>
    </location>
</feature>
<evidence type="ECO:0000256" key="5">
    <source>
        <dbReference type="SAM" id="MobiDB-lite"/>
    </source>
</evidence>